<comment type="caution">
    <text evidence="2">The sequence shown here is derived from an EMBL/GenBank/DDBJ whole genome shotgun (WGS) entry which is preliminary data.</text>
</comment>
<dbReference type="AlphaFoldDB" id="A0A919JLF8"/>
<proteinExistence type="predicted"/>
<evidence type="ECO:0000256" key="1">
    <source>
        <dbReference type="SAM" id="SignalP"/>
    </source>
</evidence>
<reference evidence="2" key="1">
    <citation type="submission" date="2021-01" db="EMBL/GenBank/DDBJ databases">
        <title>Whole genome shotgun sequence of Actinoplanes nipponensis NBRC 14063.</title>
        <authorList>
            <person name="Komaki H."/>
            <person name="Tamura T."/>
        </authorList>
    </citation>
    <scope>NUCLEOTIDE SEQUENCE</scope>
    <source>
        <strain evidence="2">NBRC 14063</strain>
    </source>
</reference>
<feature type="signal peptide" evidence="1">
    <location>
        <begin position="1"/>
        <end position="22"/>
    </location>
</feature>
<gene>
    <name evidence="2" type="ORF">Ani05nite_65120</name>
</gene>
<feature type="chain" id="PRO_5038667993" evidence="1">
    <location>
        <begin position="23"/>
        <end position="363"/>
    </location>
</feature>
<dbReference type="EMBL" id="BOMQ01000077">
    <property type="protein sequence ID" value="GIE52978.1"/>
    <property type="molecule type" value="Genomic_DNA"/>
</dbReference>
<keyword evidence="3" id="KW-1185">Reference proteome</keyword>
<name>A0A919JLF8_9ACTN</name>
<sequence>MLAAASAGLLLAGTAAPSAGLAAATTTITSLTVPAAPVDLETSPGAVIRAHIVDSVGVVPGDMSDEIDGATYLCVSASDPGGDDGCYAQSPHLVSGTAKDGEWEFDPFDGKRAYGGWEATRIHVVRADGTSRMVDLRPLPFPRAFRTIGRFGAFFDRQSPTSAENTTITYGGTVTLRARAYWIDELVKRHPIAHQQVRVVQEDQAEPVIDGDERLLTTVTTAADGTLAVTVKPERKAFRLYLMFDKGTSADGVRYMDGIAWTGRVDVRVRIGIRSKPSTLPARTVGYVEGNVIPAVHAGQNAYLQRYSGGSWKIVSSAKIRSSGRFTLAAQPPGRGSYRYRVYKASDALHVYNVTRPFTIVGT</sequence>
<protein>
    <submittedName>
        <fullName evidence="2">Uncharacterized protein</fullName>
    </submittedName>
</protein>
<evidence type="ECO:0000313" key="3">
    <source>
        <dbReference type="Proteomes" id="UP000647172"/>
    </source>
</evidence>
<organism evidence="2 3">
    <name type="scientific">Actinoplanes nipponensis</name>
    <dbReference type="NCBI Taxonomy" id="135950"/>
    <lineage>
        <taxon>Bacteria</taxon>
        <taxon>Bacillati</taxon>
        <taxon>Actinomycetota</taxon>
        <taxon>Actinomycetes</taxon>
        <taxon>Micromonosporales</taxon>
        <taxon>Micromonosporaceae</taxon>
        <taxon>Actinoplanes</taxon>
    </lineage>
</organism>
<keyword evidence="1" id="KW-0732">Signal</keyword>
<accession>A0A919JLF8</accession>
<evidence type="ECO:0000313" key="2">
    <source>
        <dbReference type="EMBL" id="GIE52978.1"/>
    </source>
</evidence>
<dbReference type="Proteomes" id="UP000647172">
    <property type="component" value="Unassembled WGS sequence"/>
</dbReference>